<comment type="caution">
    <text evidence="1">The sequence shown here is derived from an EMBL/GenBank/DDBJ whole genome shotgun (WGS) entry which is preliminary data.</text>
</comment>
<sequence length="45" mass="4996">MYNIAELNLFNGLAEAFCTKFRSLERGGKGPRIKKSSFEKSADGI</sequence>
<accession>A0A9W6GL77</accession>
<evidence type="ECO:0000313" key="1">
    <source>
        <dbReference type="EMBL" id="GLI55995.1"/>
    </source>
</evidence>
<proteinExistence type="predicted"/>
<name>A0A9W6GL77_9FUSO</name>
<dbReference type="Proteomes" id="UP001144471">
    <property type="component" value="Unassembled WGS sequence"/>
</dbReference>
<protein>
    <submittedName>
        <fullName evidence="1">Uncharacterized protein</fullName>
    </submittedName>
</protein>
<dbReference type="AlphaFoldDB" id="A0A9W6GL77"/>
<organism evidence="1 2">
    <name type="scientific">Propionigenium maris DSM 9537</name>
    <dbReference type="NCBI Taxonomy" id="1123000"/>
    <lineage>
        <taxon>Bacteria</taxon>
        <taxon>Fusobacteriati</taxon>
        <taxon>Fusobacteriota</taxon>
        <taxon>Fusobacteriia</taxon>
        <taxon>Fusobacteriales</taxon>
        <taxon>Fusobacteriaceae</taxon>
        <taxon>Propionigenium</taxon>
    </lineage>
</organism>
<gene>
    <name evidence="1" type="ORF">PM10SUCC1_15090</name>
</gene>
<evidence type="ECO:0000313" key="2">
    <source>
        <dbReference type="Proteomes" id="UP001144471"/>
    </source>
</evidence>
<reference evidence="1" key="1">
    <citation type="submission" date="2022-12" db="EMBL/GenBank/DDBJ databases">
        <title>Reference genome sequencing for broad-spectrum identification of bacterial and archaeal isolates by mass spectrometry.</title>
        <authorList>
            <person name="Sekiguchi Y."/>
            <person name="Tourlousse D.M."/>
        </authorList>
    </citation>
    <scope>NUCLEOTIDE SEQUENCE</scope>
    <source>
        <strain evidence="1">10succ1</strain>
    </source>
</reference>
<dbReference type="RefSeq" id="WP_281834833.1">
    <property type="nucleotide sequence ID" value="NZ_BSDY01000006.1"/>
</dbReference>
<dbReference type="EMBL" id="BSDY01000006">
    <property type="protein sequence ID" value="GLI55995.1"/>
    <property type="molecule type" value="Genomic_DNA"/>
</dbReference>
<keyword evidence="2" id="KW-1185">Reference proteome</keyword>